<dbReference type="InParanoid" id="A0A420XT96"/>
<organism evidence="2 3">
    <name type="scientific">Motilibacter peucedani</name>
    <dbReference type="NCBI Taxonomy" id="598650"/>
    <lineage>
        <taxon>Bacteria</taxon>
        <taxon>Bacillati</taxon>
        <taxon>Actinomycetota</taxon>
        <taxon>Actinomycetes</taxon>
        <taxon>Motilibacterales</taxon>
        <taxon>Motilibacteraceae</taxon>
        <taxon>Motilibacter</taxon>
    </lineage>
</organism>
<keyword evidence="1" id="KW-0812">Transmembrane</keyword>
<protein>
    <submittedName>
        <fullName evidence="2">Uncharacterized protein DUF2516</fullName>
    </submittedName>
</protein>
<name>A0A420XT96_9ACTN</name>
<dbReference type="InterPro" id="IPR019662">
    <property type="entry name" value="DUF2516"/>
</dbReference>
<evidence type="ECO:0000256" key="1">
    <source>
        <dbReference type="SAM" id="Phobius"/>
    </source>
</evidence>
<sequence>MLSTSWLLALVWLVEIGLVVAAVVDAVRHRAAAYVAAGKLTKRIWLLILGLGLLLVLLACPIKAVLSNPVLSPVNLLPLAALVASAVYLVDAKPALEQMRGRGGGRQGPYGPW</sequence>
<feature type="transmembrane region" description="Helical" evidence="1">
    <location>
        <begin position="6"/>
        <end position="24"/>
    </location>
</feature>
<evidence type="ECO:0000313" key="3">
    <source>
        <dbReference type="Proteomes" id="UP000281955"/>
    </source>
</evidence>
<evidence type="ECO:0000313" key="2">
    <source>
        <dbReference type="EMBL" id="RKS79987.1"/>
    </source>
</evidence>
<feature type="transmembrane region" description="Helical" evidence="1">
    <location>
        <begin position="70"/>
        <end position="90"/>
    </location>
</feature>
<accession>A0A420XT96</accession>
<dbReference type="Proteomes" id="UP000281955">
    <property type="component" value="Unassembled WGS sequence"/>
</dbReference>
<keyword evidence="1" id="KW-1133">Transmembrane helix</keyword>
<keyword evidence="1" id="KW-0472">Membrane</keyword>
<gene>
    <name evidence="2" type="ORF">CLV35_0405</name>
</gene>
<dbReference type="RefSeq" id="WP_231121334.1">
    <property type="nucleotide sequence ID" value="NZ_RBWV01000009.1"/>
</dbReference>
<dbReference type="AlphaFoldDB" id="A0A420XT96"/>
<feature type="transmembrane region" description="Helical" evidence="1">
    <location>
        <begin position="44"/>
        <end position="64"/>
    </location>
</feature>
<dbReference type="Pfam" id="PF10724">
    <property type="entry name" value="DUF2516"/>
    <property type="match status" value="1"/>
</dbReference>
<reference evidence="2 3" key="1">
    <citation type="submission" date="2018-10" db="EMBL/GenBank/DDBJ databases">
        <title>Genomic Encyclopedia of Archaeal and Bacterial Type Strains, Phase II (KMG-II): from individual species to whole genera.</title>
        <authorList>
            <person name="Goeker M."/>
        </authorList>
    </citation>
    <scope>NUCLEOTIDE SEQUENCE [LARGE SCALE GENOMIC DNA]</scope>
    <source>
        <strain evidence="2 3">RP-AC37</strain>
    </source>
</reference>
<dbReference type="EMBL" id="RBWV01000009">
    <property type="protein sequence ID" value="RKS79987.1"/>
    <property type="molecule type" value="Genomic_DNA"/>
</dbReference>
<comment type="caution">
    <text evidence="2">The sequence shown here is derived from an EMBL/GenBank/DDBJ whole genome shotgun (WGS) entry which is preliminary data.</text>
</comment>
<proteinExistence type="predicted"/>
<keyword evidence="3" id="KW-1185">Reference proteome</keyword>